<accession>A0AAV7YQ87</accession>
<protein>
    <submittedName>
        <fullName evidence="2">Uncharacterized protein</fullName>
    </submittedName>
</protein>
<dbReference type="Proteomes" id="UP001146793">
    <property type="component" value="Unassembled WGS sequence"/>
</dbReference>
<proteinExistence type="predicted"/>
<feature type="compositionally biased region" description="Basic and acidic residues" evidence="1">
    <location>
        <begin position="86"/>
        <end position="110"/>
    </location>
</feature>
<reference evidence="2" key="1">
    <citation type="submission" date="2022-08" db="EMBL/GenBank/DDBJ databases">
        <title>Novel sulphate-reducing endosymbionts in the free-living metamonad Anaeramoeba.</title>
        <authorList>
            <person name="Jerlstrom-Hultqvist J."/>
            <person name="Cepicka I."/>
            <person name="Gallot-Lavallee L."/>
            <person name="Salas-Leiva D."/>
            <person name="Curtis B.A."/>
            <person name="Zahonova K."/>
            <person name="Pipaliya S."/>
            <person name="Dacks J."/>
            <person name="Roger A.J."/>
        </authorList>
    </citation>
    <scope>NUCLEOTIDE SEQUENCE</scope>
    <source>
        <strain evidence="2">Busselton2</strain>
    </source>
</reference>
<feature type="region of interest" description="Disordered" evidence="1">
    <location>
        <begin position="1"/>
        <end position="110"/>
    </location>
</feature>
<feature type="compositionally biased region" description="Polar residues" evidence="1">
    <location>
        <begin position="1"/>
        <end position="12"/>
    </location>
</feature>
<evidence type="ECO:0000256" key="1">
    <source>
        <dbReference type="SAM" id="MobiDB-lite"/>
    </source>
</evidence>
<gene>
    <name evidence="2" type="ORF">M0812_23616</name>
</gene>
<feature type="compositionally biased region" description="Basic and acidic residues" evidence="1">
    <location>
        <begin position="13"/>
        <end position="36"/>
    </location>
</feature>
<name>A0AAV7YQ87_9EUKA</name>
<dbReference type="EMBL" id="JANTQA010000051">
    <property type="protein sequence ID" value="KAJ3430605.1"/>
    <property type="molecule type" value="Genomic_DNA"/>
</dbReference>
<feature type="compositionally biased region" description="Basic and acidic residues" evidence="1">
    <location>
        <begin position="55"/>
        <end position="78"/>
    </location>
</feature>
<dbReference type="AlphaFoldDB" id="A0AAV7YQ87"/>
<evidence type="ECO:0000313" key="3">
    <source>
        <dbReference type="Proteomes" id="UP001146793"/>
    </source>
</evidence>
<feature type="compositionally biased region" description="Basic residues" evidence="1">
    <location>
        <begin position="37"/>
        <end position="54"/>
    </location>
</feature>
<sequence>MSSVSFYQSLTDENIKEKLQFPSEDDKIEKKNTLQKRERKSKTNNNNHSKKRNHDKTGETGKGRERVGGKRSGSESGKKKVKVNVKSKDHTNSIDSKEENEKKNNRNLKSKEIIFKKELKFSKFENKDINQLNQNEINELFVLYKDLLFEYRKAHKIIK</sequence>
<organism evidence="2 3">
    <name type="scientific">Anaeramoeba flamelloides</name>
    <dbReference type="NCBI Taxonomy" id="1746091"/>
    <lineage>
        <taxon>Eukaryota</taxon>
        <taxon>Metamonada</taxon>
        <taxon>Anaeramoebidae</taxon>
        <taxon>Anaeramoeba</taxon>
    </lineage>
</organism>
<evidence type="ECO:0000313" key="2">
    <source>
        <dbReference type="EMBL" id="KAJ3430605.1"/>
    </source>
</evidence>
<comment type="caution">
    <text evidence="2">The sequence shown here is derived from an EMBL/GenBank/DDBJ whole genome shotgun (WGS) entry which is preliminary data.</text>
</comment>